<sequence>MACVKMDHAEQILRRYQFLETFLYRLSNTLAAPLDMLPCARLITKSNFDDICESLRVILVRDGYESDMSNKTLLDWLEKVRLVYPMDAGLARFWLFEIGAGPQCIVEPCEFLTAAAPRGIICYFSAMAYHGLTVQPPAHHHIATLTAPKPAPAAARKLNSGQAAEGTEPKSKGPPKLGTVAFTLDKVHYYTTTRSSRLVPGIQERMHGPRTRIRITDREQTLLDGLYKPYHCGGEEVVFEAWKTVIGDQLLNERRLLEYLRAMEYPATTRRVGALLEHLDFKPSPPLARHLEAARNDIDRAGEFAVISLLPGVPYTRLDDRWLVKVP</sequence>
<gene>
    <name evidence="2" type="ORF">PX52LOC_02899</name>
</gene>
<proteinExistence type="predicted"/>
<evidence type="ECO:0000256" key="1">
    <source>
        <dbReference type="SAM" id="MobiDB-lite"/>
    </source>
</evidence>
<evidence type="ECO:0000313" key="2">
    <source>
        <dbReference type="EMBL" id="QEL15962.1"/>
    </source>
</evidence>
<dbReference type="AlphaFoldDB" id="A0A5C1AE26"/>
<dbReference type="Proteomes" id="UP000324974">
    <property type="component" value="Chromosome"/>
</dbReference>
<feature type="region of interest" description="Disordered" evidence="1">
    <location>
        <begin position="154"/>
        <end position="175"/>
    </location>
</feature>
<dbReference type="KEGG" id="lrs:PX52LOC_02899"/>
<reference evidence="3" key="1">
    <citation type="submission" date="2019-08" db="EMBL/GenBank/DDBJ databases">
        <title>Limnoglobus roseus gen. nov., sp. nov., a novel freshwater planctomycete with a giant genome from the family Gemmataceae.</title>
        <authorList>
            <person name="Kulichevskaya I.S."/>
            <person name="Naumoff D.G."/>
            <person name="Miroshnikov K."/>
            <person name="Ivanova A."/>
            <person name="Philippov D.A."/>
            <person name="Hakobyan A."/>
            <person name="Rijpstra I.C."/>
            <person name="Sinninghe Damste J.S."/>
            <person name="Liesack W."/>
            <person name="Dedysh S.N."/>
        </authorList>
    </citation>
    <scope>NUCLEOTIDE SEQUENCE [LARGE SCALE GENOMIC DNA]</scope>
    <source>
        <strain evidence="3">PX52</strain>
    </source>
</reference>
<evidence type="ECO:0000313" key="3">
    <source>
        <dbReference type="Proteomes" id="UP000324974"/>
    </source>
</evidence>
<dbReference type="EMBL" id="CP042425">
    <property type="protein sequence ID" value="QEL15962.1"/>
    <property type="molecule type" value="Genomic_DNA"/>
</dbReference>
<organism evidence="2 3">
    <name type="scientific">Limnoglobus roseus</name>
    <dbReference type="NCBI Taxonomy" id="2598579"/>
    <lineage>
        <taxon>Bacteria</taxon>
        <taxon>Pseudomonadati</taxon>
        <taxon>Planctomycetota</taxon>
        <taxon>Planctomycetia</taxon>
        <taxon>Gemmatales</taxon>
        <taxon>Gemmataceae</taxon>
        <taxon>Limnoglobus</taxon>
    </lineage>
</organism>
<protein>
    <submittedName>
        <fullName evidence="2">Uncharacterized protein</fullName>
    </submittedName>
</protein>
<accession>A0A5C1AE26</accession>
<keyword evidence="3" id="KW-1185">Reference proteome</keyword>
<name>A0A5C1AE26_9BACT</name>